<keyword evidence="1" id="KW-0812">Transmembrane</keyword>
<feature type="transmembrane region" description="Helical" evidence="1">
    <location>
        <begin position="24"/>
        <end position="46"/>
    </location>
</feature>
<sequence length="134" mass="15733">MQQQSYDIPLHDIKTIVEVEEYSLYYLLGISAAAIVVLFGIGYLIYKYFKNKNRYNERKEHFKIINSLDLSDTKKAAYAISLYGATFKDDGDRQKGMYENLTDRLEAYKYKKQVDSFDKDTLSYIELYKGMIDV</sequence>
<organism evidence="2 3">
    <name type="scientific">Sulfurimonas lithotrophica</name>
    <dbReference type="NCBI Taxonomy" id="2590022"/>
    <lineage>
        <taxon>Bacteria</taxon>
        <taxon>Pseudomonadati</taxon>
        <taxon>Campylobacterota</taxon>
        <taxon>Epsilonproteobacteria</taxon>
        <taxon>Campylobacterales</taxon>
        <taxon>Sulfurimonadaceae</taxon>
        <taxon>Sulfurimonas</taxon>
    </lineage>
</organism>
<reference evidence="2 3" key="1">
    <citation type="submission" date="2019-09" db="EMBL/GenBank/DDBJ databases">
        <title>Sulfurimonas gotlandica sp. nov., a chemoautotrophic and psychrotolerant epsilonproteobacterium isolated from a pelagic redoxcline, and an emended description of the genus Sulfurimonas.</title>
        <authorList>
            <person name="Wang S."/>
            <person name="Jiang L."/>
            <person name="Shao S."/>
        </authorList>
    </citation>
    <scope>NUCLEOTIDE SEQUENCE [LARGE SCALE GENOMIC DNA]</scope>
    <source>
        <strain evidence="2 3">GYSZ_1</strain>
    </source>
</reference>
<dbReference type="AlphaFoldDB" id="A0A5P8P051"/>
<keyword evidence="3" id="KW-1185">Reference proteome</keyword>
<dbReference type="RefSeq" id="WP_152307026.1">
    <property type="nucleotide sequence ID" value="NZ_CP043617.1"/>
</dbReference>
<accession>A0A5P8P051</accession>
<dbReference type="EMBL" id="CP043617">
    <property type="protein sequence ID" value="QFR49083.1"/>
    <property type="molecule type" value="Genomic_DNA"/>
</dbReference>
<dbReference type="OrthoDB" id="9791791at2"/>
<evidence type="ECO:0000313" key="3">
    <source>
        <dbReference type="Proteomes" id="UP000326944"/>
    </source>
</evidence>
<evidence type="ECO:0008006" key="4">
    <source>
        <dbReference type="Google" id="ProtNLM"/>
    </source>
</evidence>
<keyword evidence="1" id="KW-0472">Membrane</keyword>
<protein>
    <recommendedName>
        <fullName evidence="4">DUF4381 domain-containing protein</fullName>
    </recommendedName>
</protein>
<proteinExistence type="predicted"/>
<name>A0A5P8P051_9BACT</name>
<evidence type="ECO:0000256" key="1">
    <source>
        <dbReference type="SAM" id="Phobius"/>
    </source>
</evidence>
<keyword evidence="1" id="KW-1133">Transmembrane helix</keyword>
<evidence type="ECO:0000313" key="2">
    <source>
        <dbReference type="EMBL" id="QFR49083.1"/>
    </source>
</evidence>
<gene>
    <name evidence="2" type="ORF">FJR48_04825</name>
</gene>
<dbReference type="KEGG" id="sulg:FJR48_04825"/>
<dbReference type="Proteomes" id="UP000326944">
    <property type="component" value="Chromosome"/>
</dbReference>